<dbReference type="NCBIfam" id="NF008692">
    <property type="entry name" value="PRK11713.1-5"/>
    <property type="match status" value="1"/>
</dbReference>
<dbReference type="InterPro" id="IPR015947">
    <property type="entry name" value="PUA-like_sf"/>
</dbReference>
<dbReference type="Proteomes" id="UP001597120">
    <property type="component" value="Unassembled WGS sequence"/>
</dbReference>
<evidence type="ECO:0000256" key="1">
    <source>
        <dbReference type="ARBA" id="ARBA00004496"/>
    </source>
</evidence>
<comment type="catalytic activity">
    <reaction evidence="11 12">
        <text>uridine(1498) in 16S rRNA + S-adenosyl-L-methionine = N(3)-methyluridine(1498) in 16S rRNA + S-adenosyl-L-homocysteine + H(+)</text>
        <dbReference type="Rhea" id="RHEA:42920"/>
        <dbReference type="Rhea" id="RHEA-COMP:10283"/>
        <dbReference type="Rhea" id="RHEA-COMP:10284"/>
        <dbReference type="ChEBI" id="CHEBI:15378"/>
        <dbReference type="ChEBI" id="CHEBI:57856"/>
        <dbReference type="ChEBI" id="CHEBI:59789"/>
        <dbReference type="ChEBI" id="CHEBI:65315"/>
        <dbReference type="ChEBI" id="CHEBI:74502"/>
        <dbReference type="EC" id="2.1.1.193"/>
    </reaction>
</comment>
<dbReference type="Gene3D" id="3.40.1280.10">
    <property type="match status" value="1"/>
</dbReference>
<dbReference type="PANTHER" id="PTHR30027:SF3">
    <property type="entry name" value="16S RRNA (URACIL(1498)-N(3))-METHYLTRANSFERASE"/>
    <property type="match status" value="1"/>
</dbReference>
<evidence type="ECO:0000256" key="2">
    <source>
        <dbReference type="ARBA" id="ARBA00005528"/>
    </source>
</evidence>
<feature type="domain" description="Ribosomal RNA small subunit methyltransferase E PUA-like" evidence="14">
    <location>
        <begin position="18"/>
        <end position="64"/>
    </location>
</feature>
<evidence type="ECO:0000259" key="14">
    <source>
        <dbReference type="Pfam" id="PF20260"/>
    </source>
</evidence>
<dbReference type="SUPFAM" id="SSF75217">
    <property type="entry name" value="alpha/beta knot"/>
    <property type="match status" value="1"/>
</dbReference>
<evidence type="ECO:0000259" key="13">
    <source>
        <dbReference type="Pfam" id="PF04452"/>
    </source>
</evidence>
<dbReference type="InterPro" id="IPR006700">
    <property type="entry name" value="RsmE"/>
</dbReference>
<keyword evidence="16" id="KW-1185">Reference proteome</keyword>
<dbReference type="EMBL" id="JBHTIU010000050">
    <property type="protein sequence ID" value="MFD0870556.1"/>
    <property type="molecule type" value="Genomic_DNA"/>
</dbReference>
<sequence length="254" mass="28322">MQRYFIPPERFTADSVEITGDDARHLIRVMRAGIGDQIICCDGISREWIAEISALEEQRVQAVLVRELGSDSEPSVRVTIAQSLPKGDKMEIVIQKGTEIGAAGFLPFVSERTIVQYDGKKEAKRLERWAKIAKEAAEQAHRTRIPELSLPVTWKQVLKRAREADLALFCYEKEETRQLRPLLRDRLAQARDHGQELHVVILIGPEGGFTEREASEAEAAGCIPVSLGKRILRTETAAMVALACILYESGEMGG</sequence>
<dbReference type="InterPro" id="IPR046886">
    <property type="entry name" value="RsmE_MTase_dom"/>
</dbReference>
<evidence type="ECO:0000256" key="11">
    <source>
        <dbReference type="ARBA" id="ARBA00047944"/>
    </source>
</evidence>
<dbReference type="RefSeq" id="WP_379289262.1">
    <property type="nucleotide sequence ID" value="NZ_JBHTIU010000050.1"/>
</dbReference>
<keyword evidence="9 12" id="KW-0949">S-adenosyl-L-methionine</keyword>
<evidence type="ECO:0000256" key="6">
    <source>
        <dbReference type="ARBA" id="ARBA00022552"/>
    </source>
</evidence>
<dbReference type="InterPro" id="IPR046887">
    <property type="entry name" value="RsmE_PUA-like"/>
</dbReference>
<dbReference type="InterPro" id="IPR029028">
    <property type="entry name" value="Alpha/beta_knot_MTases"/>
</dbReference>
<proteinExistence type="inferred from homology"/>
<evidence type="ECO:0000256" key="3">
    <source>
        <dbReference type="ARBA" id="ARBA00012328"/>
    </source>
</evidence>
<dbReference type="NCBIfam" id="TIGR00046">
    <property type="entry name" value="RsmE family RNA methyltransferase"/>
    <property type="match status" value="1"/>
</dbReference>
<dbReference type="Pfam" id="PF20260">
    <property type="entry name" value="PUA_4"/>
    <property type="match status" value="1"/>
</dbReference>
<dbReference type="GO" id="GO:0032259">
    <property type="term" value="P:methylation"/>
    <property type="evidence" value="ECO:0007669"/>
    <property type="project" value="UniProtKB-KW"/>
</dbReference>
<gene>
    <name evidence="15" type="ORF">ACFQ03_15475</name>
</gene>
<dbReference type="Pfam" id="PF04452">
    <property type="entry name" value="Methyltrans_RNA"/>
    <property type="match status" value="1"/>
</dbReference>
<name>A0ABW3DB76_9BACL</name>
<evidence type="ECO:0000256" key="7">
    <source>
        <dbReference type="ARBA" id="ARBA00022603"/>
    </source>
</evidence>
<accession>A0ABW3DB76</accession>
<evidence type="ECO:0000256" key="10">
    <source>
        <dbReference type="ARBA" id="ARBA00025699"/>
    </source>
</evidence>
<comment type="caution">
    <text evidence="15">The sequence shown here is derived from an EMBL/GenBank/DDBJ whole genome shotgun (WGS) entry which is preliminary data.</text>
</comment>
<keyword evidence="7 12" id="KW-0489">Methyltransferase</keyword>
<keyword evidence="5 12" id="KW-0963">Cytoplasm</keyword>
<evidence type="ECO:0000256" key="9">
    <source>
        <dbReference type="ARBA" id="ARBA00022691"/>
    </source>
</evidence>
<dbReference type="PIRSF" id="PIRSF015601">
    <property type="entry name" value="MTase_slr0722"/>
    <property type="match status" value="1"/>
</dbReference>
<keyword evidence="6 12" id="KW-0698">rRNA processing</keyword>
<evidence type="ECO:0000256" key="8">
    <source>
        <dbReference type="ARBA" id="ARBA00022679"/>
    </source>
</evidence>
<reference evidence="16" key="1">
    <citation type="journal article" date="2019" name="Int. J. Syst. Evol. Microbiol.">
        <title>The Global Catalogue of Microorganisms (GCM) 10K type strain sequencing project: providing services to taxonomists for standard genome sequencing and annotation.</title>
        <authorList>
            <consortium name="The Broad Institute Genomics Platform"/>
            <consortium name="The Broad Institute Genome Sequencing Center for Infectious Disease"/>
            <person name="Wu L."/>
            <person name="Ma J."/>
        </authorList>
    </citation>
    <scope>NUCLEOTIDE SEQUENCE [LARGE SCALE GENOMIC DNA]</scope>
    <source>
        <strain evidence="16">CCUG 57263</strain>
    </source>
</reference>
<evidence type="ECO:0000313" key="16">
    <source>
        <dbReference type="Proteomes" id="UP001597120"/>
    </source>
</evidence>
<evidence type="ECO:0000256" key="5">
    <source>
        <dbReference type="ARBA" id="ARBA00022490"/>
    </source>
</evidence>
<comment type="subcellular location">
    <subcellularLocation>
        <location evidence="1 12">Cytoplasm</location>
    </subcellularLocation>
</comment>
<evidence type="ECO:0000313" key="15">
    <source>
        <dbReference type="EMBL" id="MFD0870556.1"/>
    </source>
</evidence>
<keyword evidence="8 12" id="KW-0808">Transferase</keyword>
<protein>
    <recommendedName>
        <fullName evidence="4 12">Ribosomal RNA small subunit methyltransferase E</fullName>
        <ecNumber evidence="3 12">2.1.1.193</ecNumber>
    </recommendedName>
</protein>
<comment type="similarity">
    <text evidence="2 12">Belongs to the RNA methyltransferase RsmE family.</text>
</comment>
<dbReference type="SUPFAM" id="SSF88697">
    <property type="entry name" value="PUA domain-like"/>
    <property type="match status" value="1"/>
</dbReference>
<evidence type="ECO:0000256" key="4">
    <source>
        <dbReference type="ARBA" id="ARBA00013673"/>
    </source>
</evidence>
<dbReference type="EC" id="2.1.1.193" evidence="3 12"/>
<organism evidence="15 16">
    <name type="scientific">Paenibacillus residui</name>
    <dbReference type="NCBI Taxonomy" id="629724"/>
    <lineage>
        <taxon>Bacteria</taxon>
        <taxon>Bacillati</taxon>
        <taxon>Bacillota</taxon>
        <taxon>Bacilli</taxon>
        <taxon>Bacillales</taxon>
        <taxon>Paenibacillaceae</taxon>
        <taxon>Paenibacillus</taxon>
    </lineage>
</organism>
<dbReference type="CDD" id="cd18084">
    <property type="entry name" value="RsmE-like"/>
    <property type="match status" value="1"/>
</dbReference>
<dbReference type="InterPro" id="IPR029026">
    <property type="entry name" value="tRNA_m1G_MTases_N"/>
</dbReference>
<dbReference type="Gene3D" id="2.40.240.20">
    <property type="entry name" value="Hypothetical PUA domain-like, domain 1"/>
    <property type="match status" value="1"/>
</dbReference>
<dbReference type="PANTHER" id="PTHR30027">
    <property type="entry name" value="RIBOSOMAL RNA SMALL SUBUNIT METHYLTRANSFERASE E"/>
    <property type="match status" value="1"/>
</dbReference>
<feature type="domain" description="Ribosomal RNA small subunit methyltransferase E methyltransferase" evidence="13">
    <location>
        <begin position="74"/>
        <end position="245"/>
    </location>
</feature>
<comment type="function">
    <text evidence="10 12">Specifically methylates the N3 position of the uracil ring of uridine 1498 (m3U1498) in 16S rRNA. Acts on the fully assembled 30S ribosomal subunit.</text>
</comment>
<evidence type="ECO:0000256" key="12">
    <source>
        <dbReference type="PIRNR" id="PIRNR015601"/>
    </source>
</evidence>
<dbReference type="GO" id="GO:0008168">
    <property type="term" value="F:methyltransferase activity"/>
    <property type="evidence" value="ECO:0007669"/>
    <property type="project" value="UniProtKB-KW"/>
</dbReference>